<reference evidence="17" key="1">
    <citation type="submission" date="2025-08" db="UniProtKB">
        <authorList>
            <consortium name="RefSeq"/>
        </authorList>
    </citation>
    <scope>IDENTIFICATION</scope>
    <source>
        <tissue evidence="17">Whole Larva</tissue>
    </source>
</reference>
<dbReference type="SUPFAM" id="SSF52833">
    <property type="entry name" value="Thioredoxin-like"/>
    <property type="match status" value="1"/>
</dbReference>
<keyword evidence="7" id="KW-0249">Electron transport</keyword>
<evidence type="ECO:0000256" key="4">
    <source>
        <dbReference type="ARBA" id="ARBA00022692"/>
    </source>
</evidence>
<dbReference type="GeneID" id="108568961"/>
<feature type="signal peptide" evidence="14">
    <location>
        <begin position="1"/>
        <end position="23"/>
    </location>
</feature>
<evidence type="ECO:0000259" key="15">
    <source>
        <dbReference type="PROSITE" id="PS51352"/>
    </source>
</evidence>
<feature type="domain" description="Thioredoxin" evidence="15">
    <location>
        <begin position="6"/>
        <end position="127"/>
    </location>
</feature>
<dbReference type="PROSITE" id="PS51352">
    <property type="entry name" value="THIOREDOXIN_2"/>
    <property type="match status" value="1"/>
</dbReference>
<keyword evidence="10" id="KW-1015">Disulfide bond</keyword>
<dbReference type="InterPro" id="IPR017937">
    <property type="entry name" value="Thioredoxin_CS"/>
</dbReference>
<dbReference type="InterPro" id="IPR052454">
    <property type="entry name" value="TMX_domain-containing"/>
</dbReference>
<evidence type="ECO:0000256" key="3">
    <source>
        <dbReference type="ARBA" id="ARBA00022553"/>
    </source>
</evidence>
<evidence type="ECO:0000256" key="9">
    <source>
        <dbReference type="ARBA" id="ARBA00023136"/>
    </source>
</evidence>
<gene>
    <name evidence="17" type="primary">LOC108568961</name>
</gene>
<evidence type="ECO:0000256" key="2">
    <source>
        <dbReference type="ARBA" id="ARBA00022448"/>
    </source>
</evidence>
<dbReference type="InterPro" id="IPR036249">
    <property type="entry name" value="Thioredoxin-like_sf"/>
</dbReference>
<keyword evidence="3" id="KW-0597">Phosphoprotein</keyword>
<evidence type="ECO:0000256" key="5">
    <source>
        <dbReference type="ARBA" id="ARBA00022729"/>
    </source>
</evidence>
<dbReference type="InterPro" id="IPR013766">
    <property type="entry name" value="Thioredoxin_domain"/>
</dbReference>
<feature type="region of interest" description="Disordered" evidence="12">
    <location>
        <begin position="210"/>
        <end position="275"/>
    </location>
</feature>
<evidence type="ECO:0000313" key="16">
    <source>
        <dbReference type="Proteomes" id="UP000695000"/>
    </source>
</evidence>
<evidence type="ECO:0000256" key="10">
    <source>
        <dbReference type="ARBA" id="ARBA00023157"/>
    </source>
</evidence>
<keyword evidence="4 13" id="KW-0812">Transmembrane</keyword>
<feature type="chain" id="PRO_5045742690" evidence="14">
    <location>
        <begin position="24"/>
        <end position="275"/>
    </location>
</feature>
<dbReference type="PANTHER" id="PTHR46107">
    <property type="entry name" value="DUMPY: SHORTER THAN WILD-TYPE"/>
    <property type="match status" value="1"/>
</dbReference>
<keyword evidence="5 14" id="KW-0732">Signal</keyword>
<name>A0ABM1NG53_NICVS</name>
<evidence type="ECO:0000256" key="12">
    <source>
        <dbReference type="SAM" id="MobiDB-lite"/>
    </source>
</evidence>
<dbReference type="Pfam" id="PF00085">
    <property type="entry name" value="Thioredoxin"/>
    <property type="match status" value="1"/>
</dbReference>
<comment type="subcellular location">
    <subcellularLocation>
        <location evidence="1">Endoplasmic reticulum membrane</location>
        <topology evidence="1">Single-pass type I membrane protein</topology>
    </subcellularLocation>
</comment>
<feature type="compositionally biased region" description="Basic and acidic residues" evidence="12">
    <location>
        <begin position="210"/>
        <end position="223"/>
    </location>
</feature>
<sequence length="275" mass="31165">MACGRLTVLTIFVVFCAFISVNASKVIDLTEENWRSMLKDEWMVEFYAPWCPACKGLQNTWNDFASWSKDLGISVAKVDVTTSPGLSGRFMVTALPTIFHVYNGQFRQYKGSRDKDAFFSFIEDKKWKTIEPVSSWNSPDSIQMTIVSAFFKLSQVLRHFHNILMEDYGLPYWGSYLIFAVATILLGAVLGLVLVCIIDLIYPQKYQRPEKTMKGGESKKDKDSDDELADEDIKDDLLDDASQSDGEKVSSSDNEKKDASSKPNSPVKKRKSRKE</sequence>
<keyword evidence="8 13" id="KW-1133">Transmembrane helix</keyword>
<feature type="compositionally biased region" description="Acidic residues" evidence="12">
    <location>
        <begin position="224"/>
        <end position="239"/>
    </location>
</feature>
<dbReference type="PROSITE" id="PS00194">
    <property type="entry name" value="THIOREDOXIN_1"/>
    <property type="match status" value="1"/>
</dbReference>
<feature type="transmembrane region" description="Helical" evidence="13">
    <location>
        <begin position="176"/>
        <end position="202"/>
    </location>
</feature>
<protein>
    <submittedName>
        <fullName evidence="17">Thioredoxin-related transmembrane protein 1-like</fullName>
    </submittedName>
</protein>
<keyword evidence="11" id="KW-0676">Redox-active center</keyword>
<dbReference type="RefSeq" id="XP_017785803.1">
    <property type="nucleotide sequence ID" value="XM_017930314.1"/>
</dbReference>
<dbReference type="PANTHER" id="PTHR46107:SF3">
    <property type="entry name" value="THIOREDOXIN DOMAIN-CONTAINING PROTEIN"/>
    <property type="match status" value="1"/>
</dbReference>
<keyword evidence="9 13" id="KW-0472">Membrane</keyword>
<evidence type="ECO:0000256" key="8">
    <source>
        <dbReference type="ARBA" id="ARBA00022989"/>
    </source>
</evidence>
<keyword evidence="6" id="KW-0256">Endoplasmic reticulum</keyword>
<evidence type="ECO:0000256" key="13">
    <source>
        <dbReference type="SAM" id="Phobius"/>
    </source>
</evidence>
<accession>A0ABM1NG53</accession>
<dbReference type="Gene3D" id="3.40.30.10">
    <property type="entry name" value="Glutaredoxin"/>
    <property type="match status" value="1"/>
</dbReference>
<evidence type="ECO:0000256" key="1">
    <source>
        <dbReference type="ARBA" id="ARBA00004115"/>
    </source>
</evidence>
<evidence type="ECO:0000313" key="17">
    <source>
        <dbReference type="RefSeq" id="XP_017785803.1"/>
    </source>
</evidence>
<organism evidence="16 17">
    <name type="scientific">Nicrophorus vespilloides</name>
    <name type="common">Boreal carrion beetle</name>
    <dbReference type="NCBI Taxonomy" id="110193"/>
    <lineage>
        <taxon>Eukaryota</taxon>
        <taxon>Metazoa</taxon>
        <taxon>Ecdysozoa</taxon>
        <taxon>Arthropoda</taxon>
        <taxon>Hexapoda</taxon>
        <taxon>Insecta</taxon>
        <taxon>Pterygota</taxon>
        <taxon>Neoptera</taxon>
        <taxon>Endopterygota</taxon>
        <taxon>Coleoptera</taxon>
        <taxon>Polyphaga</taxon>
        <taxon>Staphyliniformia</taxon>
        <taxon>Silphidae</taxon>
        <taxon>Nicrophorinae</taxon>
        <taxon>Nicrophorus</taxon>
    </lineage>
</organism>
<evidence type="ECO:0000256" key="14">
    <source>
        <dbReference type="SAM" id="SignalP"/>
    </source>
</evidence>
<evidence type="ECO:0000256" key="7">
    <source>
        <dbReference type="ARBA" id="ARBA00022982"/>
    </source>
</evidence>
<feature type="compositionally biased region" description="Basic and acidic residues" evidence="12">
    <location>
        <begin position="245"/>
        <end position="260"/>
    </location>
</feature>
<evidence type="ECO:0000256" key="11">
    <source>
        <dbReference type="ARBA" id="ARBA00023284"/>
    </source>
</evidence>
<keyword evidence="16" id="KW-1185">Reference proteome</keyword>
<proteinExistence type="predicted"/>
<evidence type="ECO:0000256" key="6">
    <source>
        <dbReference type="ARBA" id="ARBA00022824"/>
    </source>
</evidence>
<keyword evidence="2" id="KW-0813">Transport</keyword>
<dbReference type="Proteomes" id="UP000695000">
    <property type="component" value="Unplaced"/>
</dbReference>